<dbReference type="InterPro" id="IPR036259">
    <property type="entry name" value="MFS_trans_sf"/>
</dbReference>
<feature type="transmembrane region" description="Helical" evidence="6">
    <location>
        <begin position="63"/>
        <end position="82"/>
    </location>
</feature>
<protein>
    <submittedName>
        <fullName evidence="8">MFS transporter</fullName>
    </submittedName>
</protein>
<sequence>MSATANGSGRARARRDAGAPGWRTTALLLAGIVLVAVNLRFALTSIGPLIDDVRDDLGLSGTTVGLLTTAPLLALGLVSPLAPRLAGRFGAEHVVLGCLLAIFAGVALRLLPPVGLLFTGTLIAGCAIAIGNVLVPGIVKQRFGARAALMTGVYSVGLSGGAALAAGLVVPIEGWVGGSWRLALALWALPALLAAVVWLPQLRQRERRIRAEAHADVARRASSDSRPYSGTVPPTAAPRPNLWRDRRAWAVTLFMGLQSLIFYTAGAWLPEIVRAQSGVSDATAGGLLSLMMVLGIPIGFATAALASRIRDQRPLAAVAATFPALGWLGLLLAPGGPVVLWVVLLGIGAGVGFTLVLTLFVLRARDVPHTAALSGMAQSAGYTFAALGPLAIGVLHDATGGWSVPLAVLGCLALPELVAALAAARPGYVGGEPRPAALFPGRELATECEPPGRGIPQAPSRGAGAAA</sequence>
<organism evidence="8 9">
    <name type="scientific">Conexibacter stalactiti</name>
    <dbReference type="NCBI Taxonomy" id="1940611"/>
    <lineage>
        <taxon>Bacteria</taxon>
        <taxon>Bacillati</taxon>
        <taxon>Actinomycetota</taxon>
        <taxon>Thermoleophilia</taxon>
        <taxon>Solirubrobacterales</taxon>
        <taxon>Conexibacteraceae</taxon>
        <taxon>Conexibacter</taxon>
    </lineage>
</organism>
<feature type="region of interest" description="Disordered" evidence="5">
    <location>
        <begin position="445"/>
        <end position="467"/>
    </location>
</feature>
<feature type="transmembrane region" description="Helical" evidence="6">
    <location>
        <begin position="402"/>
        <end position="424"/>
    </location>
</feature>
<feature type="transmembrane region" description="Helical" evidence="6">
    <location>
        <begin position="339"/>
        <end position="362"/>
    </location>
</feature>
<feature type="domain" description="Major facilitator superfamily (MFS) profile" evidence="7">
    <location>
        <begin position="24"/>
        <end position="428"/>
    </location>
</feature>
<feature type="transmembrane region" description="Helical" evidence="6">
    <location>
        <begin position="248"/>
        <end position="270"/>
    </location>
</feature>
<feature type="transmembrane region" description="Helical" evidence="6">
    <location>
        <begin position="315"/>
        <end position="333"/>
    </location>
</feature>
<accession>A0ABU4HKC9</accession>
<feature type="transmembrane region" description="Helical" evidence="6">
    <location>
        <begin position="282"/>
        <end position="303"/>
    </location>
</feature>
<dbReference type="InterPro" id="IPR052524">
    <property type="entry name" value="MFS_Cyanate_Porter"/>
</dbReference>
<keyword evidence="2 6" id="KW-0812">Transmembrane</keyword>
<dbReference type="PANTHER" id="PTHR23523">
    <property type="match status" value="1"/>
</dbReference>
<evidence type="ECO:0000256" key="6">
    <source>
        <dbReference type="SAM" id="Phobius"/>
    </source>
</evidence>
<dbReference type="CDD" id="cd17339">
    <property type="entry name" value="MFS_NIMT_CynX_like"/>
    <property type="match status" value="1"/>
</dbReference>
<keyword evidence="9" id="KW-1185">Reference proteome</keyword>
<evidence type="ECO:0000256" key="5">
    <source>
        <dbReference type="SAM" id="MobiDB-lite"/>
    </source>
</evidence>
<reference evidence="9" key="1">
    <citation type="submission" date="2023-07" db="EMBL/GenBank/DDBJ databases">
        <title>Conexibacter stalactiti sp. nov., isolated from stalactites in a lava cave and emended description of the genus Conexibacter.</title>
        <authorList>
            <person name="Lee S.D."/>
        </authorList>
    </citation>
    <scope>NUCLEOTIDE SEQUENCE [LARGE SCALE GENOMIC DNA]</scope>
    <source>
        <strain evidence="9">KCTC 39840</strain>
    </source>
</reference>
<name>A0ABU4HKC9_9ACTN</name>
<dbReference type="InterPro" id="IPR020846">
    <property type="entry name" value="MFS_dom"/>
</dbReference>
<evidence type="ECO:0000313" key="9">
    <source>
        <dbReference type="Proteomes" id="UP001284601"/>
    </source>
</evidence>
<evidence type="ECO:0000259" key="7">
    <source>
        <dbReference type="PROSITE" id="PS50850"/>
    </source>
</evidence>
<keyword evidence="3 6" id="KW-1133">Transmembrane helix</keyword>
<evidence type="ECO:0000313" key="8">
    <source>
        <dbReference type="EMBL" id="MDW5593727.1"/>
    </source>
</evidence>
<evidence type="ECO:0000256" key="3">
    <source>
        <dbReference type="ARBA" id="ARBA00022989"/>
    </source>
</evidence>
<feature type="transmembrane region" description="Helical" evidence="6">
    <location>
        <begin position="182"/>
        <end position="200"/>
    </location>
</feature>
<gene>
    <name evidence="8" type="ORF">R7226_05240</name>
</gene>
<evidence type="ECO:0000256" key="4">
    <source>
        <dbReference type="ARBA" id="ARBA00023136"/>
    </source>
</evidence>
<comment type="caution">
    <text evidence="8">The sequence shown here is derived from an EMBL/GenBank/DDBJ whole genome shotgun (WGS) entry which is preliminary data.</text>
</comment>
<feature type="transmembrane region" description="Helical" evidence="6">
    <location>
        <begin position="117"/>
        <end position="135"/>
    </location>
</feature>
<dbReference type="PANTHER" id="PTHR23523:SF2">
    <property type="entry name" value="2-NITROIMIDAZOLE TRANSPORTER"/>
    <property type="match status" value="1"/>
</dbReference>
<dbReference type="Pfam" id="PF07690">
    <property type="entry name" value="MFS_1"/>
    <property type="match status" value="1"/>
</dbReference>
<dbReference type="EMBL" id="JAWSTH010000008">
    <property type="protein sequence ID" value="MDW5593727.1"/>
    <property type="molecule type" value="Genomic_DNA"/>
</dbReference>
<dbReference type="InterPro" id="IPR011701">
    <property type="entry name" value="MFS"/>
</dbReference>
<comment type="subcellular location">
    <subcellularLocation>
        <location evidence="1">Cell membrane</location>
        <topology evidence="1">Multi-pass membrane protein</topology>
    </subcellularLocation>
</comment>
<proteinExistence type="predicted"/>
<evidence type="ECO:0000256" key="2">
    <source>
        <dbReference type="ARBA" id="ARBA00022692"/>
    </source>
</evidence>
<dbReference type="SUPFAM" id="SSF103473">
    <property type="entry name" value="MFS general substrate transporter"/>
    <property type="match status" value="1"/>
</dbReference>
<feature type="transmembrane region" description="Helical" evidence="6">
    <location>
        <begin position="147"/>
        <end position="170"/>
    </location>
</feature>
<feature type="transmembrane region" description="Helical" evidence="6">
    <location>
        <begin position="374"/>
        <end position="396"/>
    </location>
</feature>
<dbReference type="RefSeq" id="WP_318595986.1">
    <property type="nucleotide sequence ID" value="NZ_JAWSTH010000008.1"/>
</dbReference>
<dbReference type="Proteomes" id="UP001284601">
    <property type="component" value="Unassembled WGS sequence"/>
</dbReference>
<dbReference type="Gene3D" id="1.20.1250.20">
    <property type="entry name" value="MFS general substrate transporter like domains"/>
    <property type="match status" value="1"/>
</dbReference>
<keyword evidence="4 6" id="KW-0472">Membrane</keyword>
<evidence type="ECO:0000256" key="1">
    <source>
        <dbReference type="ARBA" id="ARBA00004651"/>
    </source>
</evidence>
<feature type="transmembrane region" description="Helical" evidence="6">
    <location>
        <begin position="21"/>
        <end position="43"/>
    </location>
</feature>
<dbReference type="PROSITE" id="PS50850">
    <property type="entry name" value="MFS"/>
    <property type="match status" value="1"/>
</dbReference>
<feature type="transmembrane region" description="Helical" evidence="6">
    <location>
        <begin position="94"/>
        <end position="111"/>
    </location>
</feature>